<dbReference type="PROSITE" id="PS51450">
    <property type="entry name" value="LRR"/>
    <property type="match status" value="1"/>
</dbReference>
<dbReference type="GO" id="GO:0030620">
    <property type="term" value="F:U2 snRNA binding"/>
    <property type="evidence" value="ECO:0007669"/>
    <property type="project" value="InterPro"/>
</dbReference>
<dbReference type="AlphaFoldDB" id="A0A5B0LQ89"/>
<organism evidence="8 10">
    <name type="scientific">Puccinia graminis f. sp. tritici</name>
    <dbReference type="NCBI Taxonomy" id="56615"/>
    <lineage>
        <taxon>Eukaryota</taxon>
        <taxon>Fungi</taxon>
        <taxon>Dikarya</taxon>
        <taxon>Basidiomycota</taxon>
        <taxon>Pucciniomycotina</taxon>
        <taxon>Pucciniomycetes</taxon>
        <taxon>Pucciniales</taxon>
        <taxon>Pucciniaceae</taxon>
        <taxon>Puccinia</taxon>
    </lineage>
</organism>
<dbReference type="InterPro" id="IPR036859">
    <property type="entry name" value="CAP-Gly_dom_sf"/>
</dbReference>
<dbReference type="InterPro" id="IPR003591">
    <property type="entry name" value="Leu-rich_rpt_typical-subtyp"/>
</dbReference>
<dbReference type="SUPFAM" id="SSF52047">
    <property type="entry name" value="RNI-like"/>
    <property type="match status" value="1"/>
</dbReference>
<evidence type="ECO:0000256" key="2">
    <source>
        <dbReference type="ARBA" id="ARBA00022614"/>
    </source>
</evidence>
<dbReference type="SMART" id="SM00369">
    <property type="entry name" value="LRR_TYP"/>
    <property type="match status" value="2"/>
</dbReference>
<gene>
    <name evidence="8" type="ORF">PGT21_025906</name>
    <name evidence="9" type="ORF">PGTUg99_021152</name>
</gene>
<feature type="domain" description="CAP-Gly" evidence="7">
    <location>
        <begin position="37"/>
        <end position="73"/>
    </location>
</feature>
<dbReference type="GO" id="GO:0005634">
    <property type="term" value="C:nucleus"/>
    <property type="evidence" value="ECO:0007669"/>
    <property type="project" value="UniProtKB-SubCell"/>
</dbReference>
<dbReference type="InterPro" id="IPR032675">
    <property type="entry name" value="LRR_dom_sf"/>
</dbReference>
<dbReference type="InterPro" id="IPR044640">
    <property type="entry name" value="RU2A"/>
</dbReference>
<evidence type="ECO:0000313" key="9">
    <source>
        <dbReference type="EMBL" id="KAA1072709.1"/>
    </source>
</evidence>
<dbReference type="Gene3D" id="3.80.10.10">
    <property type="entry name" value="Ribonuclease Inhibitor"/>
    <property type="match status" value="2"/>
</dbReference>
<dbReference type="Pfam" id="PF01302">
    <property type="entry name" value="CAP_GLY"/>
    <property type="match status" value="1"/>
</dbReference>
<evidence type="ECO:0000313" key="10">
    <source>
        <dbReference type="Proteomes" id="UP000324748"/>
    </source>
</evidence>
<evidence type="ECO:0000256" key="4">
    <source>
        <dbReference type="ARBA" id="ARBA00023242"/>
    </source>
</evidence>
<evidence type="ECO:0000313" key="8">
    <source>
        <dbReference type="EMBL" id="KAA1066236.1"/>
    </source>
</evidence>
<comment type="similarity">
    <text evidence="5">Belongs to the U2 small nuclear ribonucleoprotein A family.</text>
</comment>
<keyword evidence="4" id="KW-0539">Nucleus</keyword>
<proteinExistence type="inferred from homology"/>
<comment type="caution">
    <text evidence="8">The sequence shown here is derived from an EMBL/GenBank/DDBJ whole genome shotgun (WGS) entry which is preliminary data.</text>
</comment>
<comment type="subcellular location">
    <subcellularLocation>
        <location evidence="1">Nucleus</location>
    </subcellularLocation>
</comment>
<evidence type="ECO:0000313" key="11">
    <source>
        <dbReference type="Proteomes" id="UP000325313"/>
    </source>
</evidence>
<dbReference type="InterPro" id="IPR000938">
    <property type="entry name" value="CAP-Gly_domain"/>
</dbReference>
<keyword evidence="10" id="KW-1185">Reference proteome</keyword>
<dbReference type="EMBL" id="VDEP01000477">
    <property type="protein sequence ID" value="KAA1072709.1"/>
    <property type="molecule type" value="Genomic_DNA"/>
</dbReference>
<accession>A0A5B0LQ89</accession>
<keyword evidence="3" id="KW-0677">Repeat</keyword>
<protein>
    <recommendedName>
        <fullName evidence="6">U2 small nuclear ribonucleoprotein A'</fullName>
    </recommendedName>
</protein>
<reference evidence="10 11" key="1">
    <citation type="submission" date="2019-05" db="EMBL/GenBank/DDBJ databases">
        <title>Emergence of the Ug99 lineage of the wheat stem rust pathogen through somatic hybridization.</title>
        <authorList>
            <person name="Li F."/>
            <person name="Upadhyaya N.M."/>
            <person name="Sperschneider J."/>
            <person name="Matny O."/>
            <person name="Nguyen-Phuc H."/>
            <person name="Mago R."/>
            <person name="Raley C."/>
            <person name="Miller M.E."/>
            <person name="Silverstein K.A.T."/>
            <person name="Henningsen E."/>
            <person name="Hirsch C.D."/>
            <person name="Visser B."/>
            <person name="Pretorius Z.A."/>
            <person name="Steffenson B.J."/>
            <person name="Schwessinger B."/>
            <person name="Dodds P.N."/>
            <person name="Figueroa M."/>
        </authorList>
    </citation>
    <scope>NUCLEOTIDE SEQUENCE [LARGE SCALE GENOMIC DNA]</scope>
    <source>
        <strain evidence="8">21-0</strain>
        <strain evidence="9 11">Ug99</strain>
    </source>
</reference>
<dbReference type="InterPro" id="IPR001611">
    <property type="entry name" value="Leu-rich_rpt"/>
</dbReference>
<dbReference type="GO" id="GO:0000398">
    <property type="term" value="P:mRNA splicing, via spliceosome"/>
    <property type="evidence" value="ECO:0007669"/>
    <property type="project" value="InterPro"/>
</dbReference>
<dbReference type="PANTHER" id="PTHR10552">
    <property type="entry name" value="U2 SMALL NUCLEAR RIBONUCLEOPROTEIN A"/>
    <property type="match status" value="1"/>
</dbReference>
<keyword evidence="2" id="KW-0433">Leucine-rich repeat</keyword>
<dbReference type="Proteomes" id="UP000325313">
    <property type="component" value="Unassembled WGS sequence"/>
</dbReference>
<evidence type="ECO:0000259" key="7">
    <source>
        <dbReference type="PROSITE" id="PS50245"/>
    </source>
</evidence>
<evidence type="ECO:0000256" key="5">
    <source>
        <dbReference type="ARBA" id="ARBA00024196"/>
    </source>
</evidence>
<dbReference type="OrthoDB" id="5273213at2759"/>
<dbReference type="PANTHER" id="PTHR10552:SF6">
    <property type="entry name" value="U2 SMALL NUCLEAR RIBONUCLEOPROTEIN A"/>
    <property type="match status" value="1"/>
</dbReference>
<evidence type="ECO:0000256" key="6">
    <source>
        <dbReference type="ARBA" id="ARBA00024238"/>
    </source>
</evidence>
<sequence length="551" mass="62008">MDSDRYFVGERVILDERHLGTVRFCGPVQGEDQGQTWLGIEWDDPTRGKHSGQFKDGPVLFQPLIPNSGTFMKPSKRLGTGRSFLAALKEKYLDEHLLNSSESNIRTEEDSMRKVALRFSQLDRLRLIGLESSKINRAGNELEIRELEGLLPSVETLNLSSNMFSDLAEVATIAGKLPRLKTLVLSSNRFQFIPEILSGICAIEILYLDSTLLTWKQSLKVASQIKALAELSLSNCRIGHFGLDNVPTHEPSFENLSVLTLDENGLGNWQDLMLNLKLFPRLQTLNLRRNQLKIPPMENLVMVLKSVHQLSLVGNLIAEGSEIDNLRDYLPGLSSLFLDGNPLYGAQDVRKNRLLALARYPTLVHLDGSQVTPAERTEADLFYWSIVKKDPADHEQRKKLHKRYAELLASRSFPNTTHLDFWTEKLIWLDMTPLYSEFGLPDPESNHTRTSALKGKMINLTVICAGCVSLDREHIIEVLPSMTARGLKMYLAKMIRRSSHSAKSVSEIMATLEVHVADKDNETRHVVDLSDPQKDLGWLGISGGDTLEVSF</sequence>
<dbReference type="SUPFAM" id="SSF74924">
    <property type="entry name" value="Cap-Gly domain"/>
    <property type="match status" value="1"/>
</dbReference>
<dbReference type="PROSITE" id="PS50245">
    <property type="entry name" value="CAP_GLY_2"/>
    <property type="match status" value="1"/>
</dbReference>
<dbReference type="Proteomes" id="UP000324748">
    <property type="component" value="Unassembled WGS sequence"/>
</dbReference>
<evidence type="ECO:0000256" key="3">
    <source>
        <dbReference type="ARBA" id="ARBA00022737"/>
    </source>
</evidence>
<evidence type="ECO:0000256" key="1">
    <source>
        <dbReference type="ARBA" id="ARBA00004123"/>
    </source>
</evidence>
<dbReference type="SMART" id="SM01052">
    <property type="entry name" value="CAP_GLY"/>
    <property type="match status" value="1"/>
</dbReference>
<name>A0A5B0LQ89_PUCGR</name>
<dbReference type="EMBL" id="VSWC01000196">
    <property type="protein sequence ID" value="KAA1066236.1"/>
    <property type="molecule type" value="Genomic_DNA"/>
</dbReference>
<dbReference type="Gene3D" id="2.30.30.190">
    <property type="entry name" value="CAP Gly-rich-like domain"/>
    <property type="match status" value="1"/>
</dbReference>